<dbReference type="Gene3D" id="3.30.420.40">
    <property type="match status" value="1"/>
</dbReference>
<organism evidence="3 4">
    <name type="scientific">Gardnerella vaginalis</name>
    <dbReference type="NCBI Taxonomy" id="2702"/>
    <lineage>
        <taxon>Bacteria</taxon>
        <taxon>Bacillati</taxon>
        <taxon>Actinomycetota</taxon>
        <taxon>Actinomycetes</taxon>
        <taxon>Bifidobacteriales</taxon>
        <taxon>Bifidobacteriaceae</taxon>
        <taxon>Gardnerella</taxon>
    </lineage>
</organism>
<proteinExistence type="predicted"/>
<evidence type="ECO:0000313" key="3">
    <source>
        <dbReference type="EMBL" id="KXA19088.1"/>
    </source>
</evidence>
<dbReference type="InterPro" id="IPR003695">
    <property type="entry name" value="Ppx_GppA_N"/>
</dbReference>
<dbReference type="GO" id="GO:0016462">
    <property type="term" value="F:pyrophosphatase activity"/>
    <property type="evidence" value="ECO:0007669"/>
    <property type="project" value="TreeGrafter"/>
</dbReference>
<dbReference type="PANTHER" id="PTHR30005:SF13">
    <property type="entry name" value="EXOPOLYPHOSPHATASE 2"/>
    <property type="match status" value="1"/>
</dbReference>
<protein>
    <submittedName>
        <fullName evidence="3">Putative molybdenum cofactor biosynthesis protein</fullName>
    </submittedName>
</protein>
<dbReference type="Gene3D" id="3.30.420.150">
    <property type="entry name" value="Exopolyphosphatase. Domain 2"/>
    <property type="match status" value="1"/>
</dbReference>
<evidence type="ECO:0000259" key="2">
    <source>
        <dbReference type="Pfam" id="PF02541"/>
    </source>
</evidence>
<keyword evidence="1" id="KW-0175">Coiled coil</keyword>
<dbReference type="OrthoDB" id="9793035at2"/>
<reference evidence="3 4" key="1">
    <citation type="submission" date="2016-01" db="EMBL/GenBank/DDBJ databases">
        <authorList>
            <person name="Oliw E.H."/>
        </authorList>
    </citation>
    <scope>NUCLEOTIDE SEQUENCE [LARGE SCALE GENOMIC DNA]</scope>
    <source>
        <strain evidence="3 4">PSS_7772B</strain>
    </source>
</reference>
<name>A0A133NS60_GARVA</name>
<evidence type="ECO:0000313" key="4">
    <source>
        <dbReference type="Proteomes" id="UP000070687"/>
    </source>
</evidence>
<dbReference type="Pfam" id="PF02541">
    <property type="entry name" value="Ppx-GppA"/>
    <property type="match status" value="1"/>
</dbReference>
<dbReference type="CDD" id="cd24119">
    <property type="entry name" value="ASKHA_NBD_MtPPX2-like"/>
    <property type="match status" value="1"/>
</dbReference>
<evidence type="ECO:0000256" key="1">
    <source>
        <dbReference type="SAM" id="Coils"/>
    </source>
</evidence>
<gene>
    <name evidence="3" type="ORF">HMPREF3208_01212</name>
</gene>
<dbReference type="Proteomes" id="UP000070687">
    <property type="component" value="Unassembled WGS sequence"/>
</dbReference>
<comment type="caution">
    <text evidence="3">The sequence shown here is derived from an EMBL/GenBank/DDBJ whole genome shotgun (WGS) entry which is preliminary data.</text>
</comment>
<dbReference type="InterPro" id="IPR050273">
    <property type="entry name" value="GppA/Ppx_hydrolase"/>
</dbReference>
<dbReference type="Pfam" id="PF04417">
    <property type="entry name" value="DUF501"/>
    <property type="match status" value="1"/>
</dbReference>
<dbReference type="PATRIC" id="fig|2702.100.peg.1199"/>
<dbReference type="InterPro" id="IPR043129">
    <property type="entry name" value="ATPase_NBD"/>
</dbReference>
<dbReference type="EMBL" id="LRQB01000078">
    <property type="protein sequence ID" value="KXA19088.1"/>
    <property type="molecule type" value="Genomic_DNA"/>
</dbReference>
<dbReference type="InterPro" id="IPR007511">
    <property type="entry name" value="DUF501"/>
</dbReference>
<feature type="domain" description="Ppx/GppA phosphatase N-terminal" evidence="2">
    <location>
        <begin position="259"/>
        <end position="545"/>
    </location>
</feature>
<dbReference type="AlphaFoldDB" id="A0A133NS60"/>
<accession>A0A133NS60</accession>
<dbReference type="SUPFAM" id="SSF53067">
    <property type="entry name" value="Actin-like ATPase domain"/>
    <property type="match status" value="2"/>
</dbReference>
<sequence length="571" mass="62229">MVNIQESSIGMQNSDNNQYVPEDAVQHLLTMPASDAERAIVEKQLGRYPRGMVAVGARCVCGRPLAVITRPCLEDGTPFPTTCYLTSPEAVKAVSHVEAAGLMREFNELLQMNEAVKRQYEQAHKYYLAFRHALAVALGDSEDHISEMSAGGMPVRVKCLHALIAQTLVMGKGVNPIGDMVLDRIQDEFDPNVCRCTTPWSDDADAEETEVVVEEKNASKSVDCAEKNIDCAEKNIDCAEKSVTVAAIDCGTNSIRLKIAQVSEHGMKDIVPRMLRVVRLGQGIDKTHRFADDALERVRAAAREFAQVLKEHPVDAIRFVATSATRDAENREIFEQMMVDELGVRPEVISGTEEAALSFLGATSVVSRDRLQPPYLVVDLGGGSTELVLGGDGDDLPVHKVAAAYSMNVGSVRMTERHLHTDPPTEEEIQAAIEDVDKHIDEAFKVVPAGRVRTIIGVSGTVTTMAALTMGLKHYDHTAVDGVKIGLEQAYAVNNRFLRMARSVRRTYATIHPGRVDVVGGGAVVWSRVLERLAKAAYEDHGGVLDTFVASEHGLLDGITLDLGRKLLAAR</sequence>
<dbReference type="PANTHER" id="PTHR30005">
    <property type="entry name" value="EXOPOLYPHOSPHATASE"/>
    <property type="match status" value="1"/>
</dbReference>
<feature type="coiled-coil region" evidence="1">
    <location>
        <begin position="215"/>
        <end position="242"/>
    </location>
</feature>